<dbReference type="Gene3D" id="3.20.20.450">
    <property type="entry name" value="EAL domain"/>
    <property type="match status" value="1"/>
</dbReference>
<feature type="domain" description="EAL" evidence="3">
    <location>
        <begin position="594"/>
        <end position="845"/>
    </location>
</feature>
<sequence length="850" mass="95273">MAAEMIAATRDVADAELAEAWNGLFASAAVGLFVVDAAGRILHISKRLCEYSGLTAEQFIGTDGMHLLHPDERLSYRAAFIALTEGTKDSWTAERRILNKDGEFQWVLFSTAKMPGMRANGGPAFVTQVTSIGKQKRAEKAAADVLQRWTFALENAGQGMWDYDVENDVWEFSAAWKRMRAFDEDATVEFITSHGFGFIHPDDRDMATDLFAKQKSGEVDEIAYEYRYRRQDGNWIWIMVRGCCLERREDGTPLHIMGTDTDITELKKSQETYHELSERLQLALDTSRIGIWETDPATLETIWDERTCEIFGCSPADFEHSSLAWPSMLHPDDREHAMAIAGAGVTTRSNYNCQYRIIRPDGEIRHLRSYATFSQLAGGGWKMLGANWDITTDVERAEALDRAKILAEQRNVEIETARAAMEHASLHDALTGLANRRYLDRLLDSLSNERGCDNVTILHVDLDRFKQINDTRGHAAGDALLVHMAGMLSAIVGPRNTVARIGGDEFVVILSPSPGPERLHGMINEIIQRSNVPIYWRGQECRTSTSIGVAIADGRTSARQLLINADLALYRAKNLGRNQATHFDARMHSEIVAQKQCGDDIIKGLAQGDFFAFYQPQFCSRTLDIIGVEALARWRHPVEGILTPDRFLSVAQDLNAMHEIDRAILEKVLKDLKRWDEAGIAVPEVSVNVSANRLADEGLIDTLARNDWARNRISIELLESIFLDDSDPVYDKHIGKLRELGVDIAIDDFGTGHASIIGLLKLSPYRLKIDRRLIAPIADSPSQRGLIKSIIDIGKSQGIQVCAEGVETRQHLEILRELECECLQGFYFGQPMAAGDLPRYVAREDWRRDS</sequence>
<dbReference type="EMBL" id="SMSI01000001">
    <property type="protein sequence ID" value="TDH38897.1"/>
    <property type="molecule type" value="Genomic_DNA"/>
</dbReference>
<dbReference type="PROSITE" id="PS50113">
    <property type="entry name" value="PAC"/>
    <property type="match status" value="1"/>
</dbReference>
<dbReference type="NCBIfam" id="TIGR00229">
    <property type="entry name" value="sensory_box"/>
    <property type="match status" value="2"/>
</dbReference>
<protein>
    <submittedName>
        <fullName evidence="5">Bifunctional diguanylate cyclase/phosphodiesterase</fullName>
    </submittedName>
</protein>
<dbReference type="PANTHER" id="PTHR44757:SF2">
    <property type="entry name" value="BIOFILM ARCHITECTURE MAINTENANCE PROTEIN MBAA"/>
    <property type="match status" value="1"/>
</dbReference>
<feature type="domain" description="PAC" evidence="2">
    <location>
        <begin position="222"/>
        <end position="275"/>
    </location>
</feature>
<dbReference type="AlphaFoldDB" id="A0A4R5PQI5"/>
<dbReference type="Gene3D" id="3.30.450.20">
    <property type="entry name" value="PAS domain"/>
    <property type="match status" value="3"/>
</dbReference>
<organism evidence="5 6">
    <name type="scientific">Pseudohoeflea suaedae</name>
    <dbReference type="NCBI Taxonomy" id="877384"/>
    <lineage>
        <taxon>Bacteria</taxon>
        <taxon>Pseudomonadati</taxon>
        <taxon>Pseudomonadota</taxon>
        <taxon>Alphaproteobacteria</taxon>
        <taxon>Hyphomicrobiales</taxon>
        <taxon>Rhizobiaceae</taxon>
        <taxon>Pseudohoeflea</taxon>
    </lineage>
</organism>
<dbReference type="InterPro" id="IPR000700">
    <property type="entry name" value="PAS-assoc_C"/>
</dbReference>
<dbReference type="NCBIfam" id="TIGR00254">
    <property type="entry name" value="GGDEF"/>
    <property type="match status" value="1"/>
</dbReference>
<dbReference type="InterPro" id="IPR035965">
    <property type="entry name" value="PAS-like_dom_sf"/>
</dbReference>
<dbReference type="InterPro" id="IPR013655">
    <property type="entry name" value="PAS_fold_3"/>
</dbReference>
<dbReference type="InterPro" id="IPR043128">
    <property type="entry name" value="Rev_trsase/Diguanyl_cyclase"/>
</dbReference>
<dbReference type="CDD" id="cd01948">
    <property type="entry name" value="EAL"/>
    <property type="match status" value="1"/>
</dbReference>
<proteinExistence type="predicted"/>
<dbReference type="SMART" id="SM00091">
    <property type="entry name" value="PAS"/>
    <property type="match status" value="3"/>
</dbReference>
<evidence type="ECO:0000259" key="3">
    <source>
        <dbReference type="PROSITE" id="PS50883"/>
    </source>
</evidence>
<dbReference type="CDD" id="cd01949">
    <property type="entry name" value="GGDEF"/>
    <property type="match status" value="1"/>
</dbReference>
<evidence type="ECO:0000259" key="4">
    <source>
        <dbReference type="PROSITE" id="PS50887"/>
    </source>
</evidence>
<dbReference type="SUPFAM" id="SSF141868">
    <property type="entry name" value="EAL domain-like"/>
    <property type="match status" value="1"/>
</dbReference>
<dbReference type="SMART" id="SM00052">
    <property type="entry name" value="EAL"/>
    <property type="match status" value="1"/>
</dbReference>
<dbReference type="InterPro" id="IPR052155">
    <property type="entry name" value="Biofilm_reg_signaling"/>
</dbReference>
<evidence type="ECO:0000313" key="5">
    <source>
        <dbReference type="EMBL" id="TDH38897.1"/>
    </source>
</evidence>
<evidence type="ECO:0000259" key="1">
    <source>
        <dbReference type="PROSITE" id="PS50112"/>
    </source>
</evidence>
<dbReference type="InterPro" id="IPR000160">
    <property type="entry name" value="GGDEF_dom"/>
</dbReference>
<dbReference type="PANTHER" id="PTHR44757">
    <property type="entry name" value="DIGUANYLATE CYCLASE DGCP"/>
    <property type="match status" value="1"/>
</dbReference>
<dbReference type="RefSeq" id="WP_133283731.1">
    <property type="nucleotide sequence ID" value="NZ_SMSI01000001.1"/>
</dbReference>
<dbReference type="InterPro" id="IPR035919">
    <property type="entry name" value="EAL_sf"/>
</dbReference>
<dbReference type="PROSITE" id="PS50883">
    <property type="entry name" value="EAL"/>
    <property type="match status" value="1"/>
</dbReference>
<dbReference type="InterPro" id="IPR001633">
    <property type="entry name" value="EAL_dom"/>
</dbReference>
<reference evidence="5 6" key="1">
    <citation type="journal article" date="2013" name="Int. J. Syst. Evol. Microbiol.">
        <title>Hoeflea suaedae sp. nov., an endophytic bacterium isolated from the root of the halophyte Suaeda maritima.</title>
        <authorList>
            <person name="Chung E.J."/>
            <person name="Park J.A."/>
            <person name="Pramanik P."/>
            <person name="Bibi F."/>
            <person name="Jeon C.O."/>
            <person name="Chung Y.R."/>
        </authorList>
    </citation>
    <scope>NUCLEOTIDE SEQUENCE [LARGE SCALE GENOMIC DNA]</scope>
    <source>
        <strain evidence="5 6">YC6898</strain>
    </source>
</reference>
<dbReference type="Gene3D" id="3.30.70.270">
    <property type="match status" value="1"/>
</dbReference>
<dbReference type="PROSITE" id="PS50112">
    <property type="entry name" value="PAS"/>
    <property type="match status" value="1"/>
</dbReference>
<dbReference type="InterPro" id="IPR000014">
    <property type="entry name" value="PAS"/>
</dbReference>
<dbReference type="SUPFAM" id="SSF55785">
    <property type="entry name" value="PYP-like sensor domain (PAS domain)"/>
    <property type="match status" value="3"/>
</dbReference>
<evidence type="ECO:0000313" key="6">
    <source>
        <dbReference type="Proteomes" id="UP000295131"/>
    </source>
</evidence>
<dbReference type="OrthoDB" id="9814202at2"/>
<dbReference type="Pfam" id="PF08447">
    <property type="entry name" value="PAS_3"/>
    <property type="match status" value="3"/>
</dbReference>
<dbReference type="Proteomes" id="UP000295131">
    <property type="component" value="Unassembled WGS sequence"/>
</dbReference>
<evidence type="ECO:0000259" key="2">
    <source>
        <dbReference type="PROSITE" id="PS50113"/>
    </source>
</evidence>
<dbReference type="SMART" id="SM00086">
    <property type="entry name" value="PAC"/>
    <property type="match status" value="3"/>
</dbReference>
<dbReference type="Pfam" id="PF00990">
    <property type="entry name" value="GGDEF"/>
    <property type="match status" value="1"/>
</dbReference>
<dbReference type="SUPFAM" id="SSF55073">
    <property type="entry name" value="Nucleotide cyclase"/>
    <property type="match status" value="1"/>
</dbReference>
<dbReference type="InterPro" id="IPR029787">
    <property type="entry name" value="Nucleotide_cyclase"/>
</dbReference>
<gene>
    <name evidence="5" type="ORF">E2A64_07330</name>
</gene>
<feature type="domain" description="GGDEF" evidence="4">
    <location>
        <begin position="453"/>
        <end position="585"/>
    </location>
</feature>
<dbReference type="Pfam" id="PF00563">
    <property type="entry name" value="EAL"/>
    <property type="match status" value="1"/>
</dbReference>
<accession>A0A4R5PQI5</accession>
<dbReference type="Gene3D" id="2.10.70.100">
    <property type="match status" value="1"/>
</dbReference>
<feature type="domain" description="PAS" evidence="1">
    <location>
        <begin position="24"/>
        <end position="87"/>
    </location>
</feature>
<comment type="caution">
    <text evidence="5">The sequence shown here is derived from an EMBL/GenBank/DDBJ whole genome shotgun (WGS) entry which is preliminary data.</text>
</comment>
<name>A0A4R5PQI5_9HYPH</name>
<dbReference type="CDD" id="cd00130">
    <property type="entry name" value="PAS"/>
    <property type="match status" value="3"/>
</dbReference>
<keyword evidence="6" id="KW-1185">Reference proteome</keyword>
<dbReference type="InterPro" id="IPR001610">
    <property type="entry name" value="PAC"/>
</dbReference>
<dbReference type="SMART" id="SM00267">
    <property type="entry name" value="GGDEF"/>
    <property type="match status" value="1"/>
</dbReference>
<dbReference type="PROSITE" id="PS50887">
    <property type="entry name" value="GGDEF"/>
    <property type="match status" value="1"/>
</dbReference>